<accession>A0A975GT17</accession>
<dbReference type="KEGG" id="dmm:dnm_087080"/>
<keyword evidence="2" id="KW-1185">Reference proteome</keyword>
<evidence type="ECO:0000313" key="2">
    <source>
        <dbReference type="Proteomes" id="UP000663722"/>
    </source>
</evidence>
<gene>
    <name evidence="1" type="ORF">dnm_087080</name>
</gene>
<dbReference type="Proteomes" id="UP000663722">
    <property type="component" value="Chromosome"/>
</dbReference>
<dbReference type="EMBL" id="CP061800">
    <property type="protein sequence ID" value="QTA92621.1"/>
    <property type="molecule type" value="Genomic_DNA"/>
</dbReference>
<proteinExistence type="predicted"/>
<sequence>MGVPNLQSGKKVGFQAYLSDDNPEECKNRADADPLHSSELMVKKMSFLLHRGLC</sequence>
<evidence type="ECO:0000313" key="1">
    <source>
        <dbReference type="EMBL" id="QTA92621.1"/>
    </source>
</evidence>
<organism evidence="1 2">
    <name type="scientific">Desulfonema magnum</name>
    <dbReference type="NCBI Taxonomy" id="45655"/>
    <lineage>
        <taxon>Bacteria</taxon>
        <taxon>Pseudomonadati</taxon>
        <taxon>Thermodesulfobacteriota</taxon>
        <taxon>Desulfobacteria</taxon>
        <taxon>Desulfobacterales</taxon>
        <taxon>Desulfococcaceae</taxon>
        <taxon>Desulfonema</taxon>
    </lineage>
</organism>
<dbReference type="AlphaFoldDB" id="A0A975GT17"/>
<name>A0A975GT17_9BACT</name>
<protein>
    <submittedName>
        <fullName evidence="1">Uncharacterized protein</fullName>
    </submittedName>
</protein>
<reference evidence="1" key="1">
    <citation type="journal article" date="2021" name="Microb. Physiol.">
        <title>Proteogenomic Insights into the Physiology of Marine, Sulfate-Reducing, Filamentous Desulfonema limicola and Desulfonema magnum.</title>
        <authorList>
            <person name="Schnaars V."/>
            <person name="Wohlbrand L."/>
            <person name="Scheve S."/>
            <person name="Hinrichs C."/>
            <person name="Reinhardt R."/>
            <person name="Rabus R."/>
        </authorList>
    </citation>
    <scope>NUCLEOTIDE SEQUENCE</scope>
    <source>
        <strain evidence="1">4be13</strain>
    </source>
</reference>